<dbReference type="Proteomes" id="UP000585609">
    <property type="component" value="Unassembled WGS sequence"/>
</dbReference>
<dbReference type="AlphaFoldDB" id="A0A6V8NX78"/>
<reference evidence="1 2" key="1">
    <citation type="journal article" date="2020" name="Front. Microbiol.">
        <title>Single-cell genomics of novel Actinobacteria with the Wood-Ljungdahl pathway discovered in a serpentinizing system.</title>
        <authorList>
            <person name="Merino N."/>
            <person name="Kawai M."/>
            <person name="Boyd E.S."/>
            <person name="Colman D.R."/>
            <person name="McGlynn S.E."/>
            <person name="Nealson K.H."/>
            <person name="Kurokawa K."/>
            <person name="Hongoh Y."/>
        </authorList>
    </citation>
    <scope>NUCLEOTIDE SEQUENCE [LARGE SCALE GENOMIC DNA]</scope>
    <source>
        <strain evidence="1 2">S09_30</strain>
    </source>
</reference>
<proteinExistence type="predicted"/>
<organism evidence="1 2">
    <name type="scientific">Candidatus Hakubella thermalkaliphila</name>
    <dbReference type="NCBI Taxonomy" id="2754717"/>
    <lineage>
        <taxon>Bacteria</taxon>
        <taxon>Bacillati</taxon>
        <taxon>Actinomycetota</taxon>
        <taxon>Actinomycetota incertae sedis</taxon>
        <taxon>Candidatus Hakubellales</taxon>
        <taxon>Candidatus Hakubellaceae</taxon>
        <taxon>Candidatus Hakubella</taxon>
    </lineage>
</organism>
<name>A0A6V8NX78_9ACTN</name>
<evidence type="ECO:0000313" key="2">
    <source>
        <dbReference type="Proteomes" id="UP000585609"/>
    </source>
</evidence>
<gene>
    <name evidence="1" type="ORF">HKBW3S09_01526</name>
</gene>
<protein>
    <submittedName>
        <fullName evidence="1">Uncharacterized protein</fullName>
    </submittedName>
</protein>
<sequence>MLLADGRRATVDGSSVIAKMPANDHWFDMECYPLAEAKVFDHRRKLRRLRLGISIGVSNNCSYKARRMREQTSEVEEVLARVAPWGPGNVIITRRLVQARSSSPTLRFIGFG</sequence>
<evidence type="ECO:0000313" key="1">
    <source>
        <dbReference type="EMBL" id="GFP24060.1"/>
    </source>
</evidence>
<accession>A0A6V8NX78</accession>
<dbReference type="EMBL" id="BLRW01000316">
    <property type="protein sequence ID" value="GFP24060.1"/>
    <property type="molecule type" value="Genomic_DNA"/>
</dbReference>
<comment type="caution">
    <text evidence="1">The sequence shown here is derived from an EMBL/GenBank/DDBJ whole genome shotgun (WGS) entry which is preliminary data.</text>
</comment>